<name>A0ABD5XV47_9EURY</name>
<evidence type="ECO:0000313" key="4">
    <source>
        <dbReference type="Proteomes" id="UP001596432"/>
    </source>
</evidence>
<feature type="region of interest" description="Disordered" evidence="1">
    <location>
        <begin position="1"/>
        <end position="55"/>
    </location>
</feature>
<evidence type="ECO:0000313" key="3">
    <source>
        <dbReference type="EMBL" id="MFC7139038.1"/>
    </source>
</evidence>
<dbReference type="AlphaFoldDB" id="A0ABD5XV47"/>
<gene>
    <name evidence="3" type="ORF">ACFQMA_04195</name>
</gene>
<organism evidence="3 4">
    <name type="scientific">Halosimplex aquaticum</name>
    <dbReference type="NCBI Taxonomy" id="3026162"/>
    <lineage>
        <taxon>Archaea</taxon>
        <taxon>Methanobacteriati</taxon>
        <taxon>Methanobacteriota</taxon>
        <taxon>Stenosarchaea group</taxon>
        <taxon>Halobacteria</taxon>
        <taxon>Halobacteriales</taxon>
        <taxon>Haloarculaceae</taxon>
        <taxon>Halosimplex</taxon>
    </lineage>
</organism>
<comment type="caution">
    <text evidence="3">The sequence shown here is derived from an EMBL/GenBank/DDBJ whole genome shotgun (WGS) entry which is preliminary data.</text>
</comment>
<proteinExistence type="predicted"/>
<evidence type="ECO:0000256" key="1">
    <source>
        <dbReference type="SAM" id="MobiDB-lite"/>
    </source>
</evidence>
<sequence>MGSEQPQESRSSDNDRRQPGSPGGDPDDRRAPEGEDVADGTNDGGPSGARSAESPVSINELFELLSQPGNRYALAYLARTEGAVPYDDLVEYVVDTGGTPDGLSTADFRNQVATRLVHSNLPKLDDAGLIDYDKSDRTVRPTDATEVAVPYLELAMDQFSAE</sequence>
<reference evidence="3 4" key="1">
    <citation type="journal article" date="2019" name="Int. J. Syst. Evol. Microbiol.">
        <title>The Global Catalogue of Microorganisms (GCM) 10K type strain sequencing project: providing services to taxonomists for standard genome sequencing and annotation.</title>
        <authorList>
            <consortium name="The Broad Institute Genomics Platform"/>
            <consortium name="The Broad Institute Genome Sequencing Center for Infectious Disease"/>
            <person name="Wu L."/>
            <person name="Ma J."/>
        </authorList>
    </citation>
    <scope>NUCLEOTIDE SEQUENCE [LARGE SCALE GENOMIC DNA]</scope>
    <source>
        <strain evidence="3 4">XZYJT29</strain>
    </source>
</reference>
<feature type="domain" description="DUF7344" evidence="2">
    <location>
        <begin position="62"/>
        <end position="140"/>
    </location>
</feature>
<dbReference type="Pfam" id="PF24035">
    <property type="entry name" value="DUF7344"/>
    <property type="match status" value="1"/>
</dbReference>
<accession>A0ABD5XV47</accession>
<evidence type="ECO:0000259" key="2">
    <source>
        <dbReference type="Pfam" id="PF24035"/>
    </source>
</evidence>
<dbReference type="EMBL" id="JBHTAS010000001">
    <property type="protein sequence ID" value="MFC7139038.1"/>
    <property type="molecule type" value="Genomic_DNA"/>
</dbReference>
<dbReference type="RefSeq" id="WP_274324640.1">
    <property type="nucleotide sequence ID" value="NZ_CP118158.1"/>
</dbReference>
<protein>
    <recommendedName>
        <fullName evidence="2">DUF7344 domain-containing protein</fullName>
    </recommendedName>
</protein>
<keyword evidence="4" id="KW-1185">Reference proteome</keyword>
<dbReference type="GeneID" id="78819286"/>
<dbReference type="Proteomes" id="UP001596432">
    <property type="component" value="Unassembled WGS sequence"/>
</dbReference>
<dbReference type="InterPro" id="IPR055768">
    <property type="entry name" value="DUF7344"/>
</dbReference>